<dbReference type="PANTHER" id="PTHR43078">
    <property type="entry name" value="UDP-GLUCURONIC ACID DECARBOXYLASE-RELATED"/>
    <property type="match status" value="1"/>
</dbReference>
<dbReference type="GO" id="GO:0005737">
    <property type="term" value="C:cytoplasm"/>
    <property type="evidence" value="ECO:0007669"/>
    <property type="project" value="TreeGrafter"/>
</dbReference>
<dbReference type="EMBL" id="PZPL01000001">
    <property type="protein sequence ID" value="PTL73343.1"/>
    <property type="molecule type" value="Genomic_DNA"/>
</dbReference>
<evidence type="ECO:0000256" key="2">
    <source>
        <dbReference type="ARBA" id="ARBA00004323"/>
    </source>
</evidence>
<keyword evidence="11" id="KW-0456">Lyase</keyword>
<evidence type="ECO:0000256" key="10">
    <source>
        <dbReference type="ARBA" id="ARBA00023180"/>
    </source>
</evidence>
<dbReference type="PANTHER" id="PTHR43078:SF6">
    <property type="entry name" value="UDP-GLUCURONIC ACID DECARBOXYLASE 1"/>
    <property type="match status" value="1"/>
</dbReference>
<evidence type="ECO:0000256" key="7">
    <source>
        <dbReference type="ARBA" id="ARBA00023027"/>
    </source>
</evidence>
<dbReference type="FunFam" id="3.40.50.720:FF:000065">
    <property type="entry name" value="UDP-glucuronic acid decarboxylase 1"/>
    <property type="match status" value="1"/>
</dbReference>
<dbReference type="GO" id="GO:0070403">
    <property type="term" value="F:NAD+ binding"/>
    <property type="evidence" value="ECO:0007669"/>
    <property type="project" value="InterPro"/>
</dbReference>
<evidence type="ECO:0000256" key="6">
    <source>
        <dbReference type="ARBA" id="ARBA00022989"/>
    </source>
</evidence>
<reference evidence="14 15" key="1">
    <citation type="submission" date="2018-03" db="EMBL/GenBank/DDBJ databases">
        <title>Bacteriophage NCPPB3778 and a type I-E CRISPR drive the evolution of the US Biological Select Agent, Rathayibacter toxicus.</title>
        <authorList>
            <person name="Davis E.W.II."/>
            <person name="Tabima J.F."/>
            <person name="Weisberg A.J."/>
            <person name="Dantas Lopes L."/>
            <person name="Wiseman M.S."/>
            <person name="Wiseman M.S."/>
            <person name="Pupko T."/>
            <person name="Belcher M.S."/>
            <person name="Sechler A.J."/>
            <person name="Tancos M.A."/>
            <person name="Schroeder B.K."/>
            <person name="Murray T.D."/>
            <person name="Luster D.G."/>
            <person name="Schneider W.L."/>
            <person name="Rogers E."/>
            <person name="Andreote F.D."/>
            <person name="Grunwald N.J."/>
            <person name="Putnam M.L."/>
            <person name="Chang J.H."/>
        </authorList>
    </citation>
    <scope>NUCLEOTIDE SEQUENCE [LARGE SCALE GENOMIC DNA]</scope>
    <source>
        <strain evidence="14 15">DSM 15933</strain>
    </source>
</reference>
<keyword evidence="15" id="KW-1185">Reference proteome</keyword>
<keyword evidence="6" id="KW-1133">Transmembrane helix</keyword>
<keyword evidence="4" id="KW-0210">Decarboxylase</keyword>
<evidence type="ECO:0000256" key="9">
    <source>
        <dbReference type="ARBA" id="ARBA00023136"/>
    </source>
</evidence>
<evidence type="ECO:0000256" key="12">
    <source>
        <dbReference type="ARBA" id="ARBA00037859"/>
    </source>
</evidence>
<sequence length="323" mass="35035">MEPAVVEQRRRFLLAGGAGFLGSHLAAEILRRGHEVVVLDNLITGTIRNIATLRGEPCFTFVEDDAVNATAIPGSFDAVLHFASPASPPRYLAHPIETLHAGSSVTEALLEVAKRDGARFVLSSTSEVYGDPHVHPQHEEYWGNVNPHGPRSVYDEAKRYAEAITFAYRRHFGVDTGVVRIFNTYGPHMDIDDGRAVPAFVKAALAGSSIPMHGDGTQTRSLLYVDDLVAGVLLMADSTDPGPINIGSVDELELGEIALRIVALVGSDSRISYGPRPIDDPERRKPDISKAREILGWQPSIPVEDGLARTIEWFASTDVLAAK</sequence>
<dbReference type="GO" id="GO:0042732">
    <property type="term" value="P:D-xylose metabolic process"/>
    <property type="evidence" value="ECO:0007669"/>
    <property type="project" value="InterPro"/>
</dbReference>
<evidence type="ECO:0000256" key="8">
    <source>
        <dbReference type="ARBA" id="ARBA00023034"/>
    </source>
</evidence>
<evidence type="ECO:0000259" key="13">
    <source>
        <dbReference type="Pfam" id="PF01370"/>
    </source>
</evidence>
<gene>
    <name evidence="14" type="ORF">C1I63_11105</name>
</gene>
<dbReference type="Pfam" id="PF01370">
    <property type="entry name" value="Epimerase"/>
    <property type="match status" value="1"/>
</dbReference>
<dbReference type="Proteomes" id="UP000241085">
    <property type="component" value="Unassembled WGS sequence"/>
</dbReference>
<evidence type="ECO:0000313" key="15">
    <source>
        <dbReference type="Proteomes" id="UP000241085"/>
    </source>
</evidence>
<keyword evidence="3" id="KW-0812">Transmembrane</keyword>
<dbReference type="SUPFAM" id="SSF51735">
    <property type="entry name" value="NAD(P)-binding Rossmann-fold domains"/>
    <property type="match status" value="1"/>
</dbReference>
<evidence type="ECO:0000256" key="5">
    <source>
        <dbReference type="ARBA" id="ARBA00022968"/>
    </source>
</evidence>
<dbReference type="AlphaFoldDB" id="A0A2T4UV06"/>
<feature type="domain" description="NAD-dependent epimerase/dehydratase" evidence="13">
    <location>
        <begin position="13"/>
        <end position="247"/>
    </location>
</feature>
<dbReference type="UniPathway" id="UPA00796">
    <property type="reaction ID" value="UER00771"/>
</dbReference>
<keyword evidence="8" id="KW-0333">Golgi apparatus</keyword>
<comment type="cofactor">
    <cofactor evidence="1">
        <name>NAD(+)</name>
        <dbReference type="ChEBI" id="CHEBI:57540"/>
    </cofactor>
</comment>
<evidence type="ECO:0000256" key="3">
    <source>
        <dbReference type="ARBA" id="ARBA00022692"/>
    </source>
</evidence>
<dbReference type="Gene3D" id="3.90.25.10">
    <property type="entry name" value="UDP-galactose 4-epimerase, domain 1"/>
    <property type="match status" value="1"/>
</dbReference>
<protein>
    <submittedName>
        <fullName evidence="14">Epimerase</fullName>
    </submittedName>
</protein>
<keyword evidence="10" id="KW-0325">Glycoprotein</keyword>
<keyword evidence="5" id="KW-0735">Signal-anchor</keyword>
<dbReference type="GO" id="GO:0033320">
    <property type="term" value="P:UDP-D-xylose biosynthetic process"/>
    <property type="evidence" value="ECO:0007669"/>
    <property type="project" value="UniProtKB-UniPathway"/>
</dbReference>
<comment type="subcellular location">
    <subcellularLocation>
        <location evidence="2">Golgi apparatus membrane</location>
        <topology evidence="2">Single-pass type II membrane protein</topology>
    </subcellularLocation>
    <subcellularLocation>
        <location evidence="12">Golgi apparatus</location>
        <location evidence="12">Golgi stack membrane</location>
    </subcellularLocation>
</comment>
<keyword evidence="9" id="KW-0472">Membrane</keyword>
<dbReference type="InterPro" id="IPR044516">
    <property type="entry name" value="UXS-like"/>
</dbReference>
<evidence type="ECO:0000256" key="1">
    <source>
        <dbReference type="ARBA" id="ARBA00001911"/>
    </source>
</evidence>
<comment type="caution">
    <text evidence="14">The sequence shown here is derived from an EMBL/GenBank/DDBJ whole genome shotgun (WGS) entry which is preliminary data.</text>
</comment>
<name>A0A2T4UV06_9MICO</name>
<proteinExistence type="predicted"/>
<organism evidence="14 15">
    <name type="scientific">Rathayibacter caricis DSM 15933</name>
    <dbReference type="NCBI Taxonomy" id="1328867"/>
    <lineage>
        <taxon>Bacteria</taxon>
        <taxon>Bacillati</taxon>
        <taxon>Actinomycetota</taxon>
        <taxon>Actinomycetes</taxon>
        <taxon>Micrococcales</taxon>
        <taxon>Microbacteriaceae</taxon>
        <taxon>Rathayibacter</taxon>
    </lineage>
</organism>
<keyword evidence="7" id="KW-0520">NAD</keyword>
<evidence type="ECO:0000256" key="4">
    <source>
        <dbReference type="ARBA" id="ARBA00022793"/>
    </source>
</evidence>
<dbReference type="GO" id="GO:0048040">
    <property type="term" value="F:UDP-glucuronate decarboxylase activity"/>
    <property type="evidence" value="ECO:0007669"/>
    <property type="project" value="TreeGrafter"/>
</dbReference>
<evidence type="ECO:0000313" key="14">
    <source>
        <dbReference type="EMBL" id="PTL73343.1"/>
    </source>
</evidence>
<accession>A0A2T4UV06</accession>
<dbReference type="InterPro" id="IPR001509">
    <property type="entry name" value="Epimerase_deHydtase"/>
</dbReference>
<evidence type="ECO:0000256" key="11">
    <source>
        <dbReference type="ARBA" id="ARBA00023239"/>
    </source>
</evidence>
<dbReference type="Gene3D" id="3.40.50.720">
    <property type="entry name" value="NAD(P)-binding Rossmann-like Domain"/>
    <property type="match status" value="1"/>
</dbReference>
<dbReference type="InterPro" id="IPR036291">
    <property type="entry name" value="NAD(P)-bd_dom_sf"/>
</dbReference>